<organism evidence="3 4">
    <name type="scientific">Lithospermum erythrorhizon</name>
    <name type="common">Purple gromwell</name>
    <name type="synonym">Lithospermum officinale var. erythrorhizon</name>
    <dbReference type="NCBI Taxonomy" id="34254"/>
    <lineage>
        <taxon>Eukaryota</taxon>
        <taxon>Viridiplantae</taxon>
        <taxon>Streptophyta</taxon>
        <taxon>Embryophyta</taxon>
        <taxon>Tracheophyta</taxon>
        <taxon>Spermatophyta</taxon>
        <taxon>Magnoliopsida</taxon>
        <taxon>eudicotyledons</taxon>
        <taxon>Gunneridae</taxon>
        <taxon>Pentapetalae</taxon>
        <taxon>asterids</taxon>
        <taxon>lamiids</taxon>
        <taxon>Boraginales</taxon>
        <taxon>Boraginaceae</taxon>
        <taxon>Boraginoideae</taxon>
        <taxon>Lithospermeae</taxon>
        <taxon>Lithospermum</taxon>
    </lineage>
</organism>
<name>A0AAV3QLJ5_LITER</name>
<feature type="domain" description="Transposase (putative) gypsy type" evidence="2">
    <location>
        <begin position="23"/>
        <end position="84"/>
    </location>
</feature>
<dbReference type="EMBL" id="BAABME010005102">
    <property type="protein sequence ID" value="GAA0164604.1"/>
    <property type="molecule type" value="Genomic_DNA"/>
</dbReference>
<evidence type="ECO:0000313" key="3">
    <source>
        <dbReference type="EMBL" id="GAA0164604.1"/>
    </source>
</evidence>
<keyword evidence="4" id="KW-1185">Reference proteome</keyword>
<evidence type="ECO:0000313" key="4">
    <source>
        <dbReference type="Proteomes" id="UP001454036"/>
    </source>
</evidence>
<comment type="caution">
    <text evidence="3">The sequence shown here is derived from an EMBL/GenBank/DDBJ whole genome shotgun (WGS) entry which is preliminary data.</text>
</comment>
<sequence>MASIVNEKDIKGAFCSGWTPLFLEAFSFELCLPFSIFANNLLEHINRALGKVHPIGWLNITIFQVACEIARVQATVPLFAGFFTSKHRPFYTSTKGGKRLTKNFLADSSPNKVNQNRFNGIWFFVRGGMGLRVPIRWTSLKELGSLYVRDSAFLKSQVQMLRKTIPVKPSWKAYWEESALIMAGLIYDKIYNPYNNSPVTWPVGGSQAVDSWCDSYPCLSPKRSSTSAASASASKRAKLEALAAIAPSSSPNTHQTKIISVDDELTISAQETSGARKEKSLPPSPVRSSKAILPLLVKTGTDSKKSKGQSVALGEESSLNC</sequence>
<protein>
    <recommendedName>
        <fullName evidence="2">Transposase (putative) gypsy type domain-containing protein</fullName>
    </recommendedName>
</protein>
<evidence type="ECO:0000256" key="1">
    <source>
        <dbReference type="SAM" id="MobiDB-lite"/>
    </source>
</evidence>
<proteinExistence type="predicted"/>
<gene>
    <name evidence="3" type="ORF">LIER_20198</name>
</gene>
<dbReference type="Proteomes" id="UP001454036">
    <property type="component" value="Unassembled WGS sequence"/>
</dbReference>
<accession>A0AAV3QLJ5</accession>
<evidence type="ECO:0000259" key="2">
    <source>
        <dbReference type="Pfam" id="PF04195"/>
    </source>
</evidence>
<reference evidence="3 4" key="1">
    <citation type="submission" date="2024-01" db="EMBL/GenBank/DDBJ databases">
        <title>The complete chloroplast genome sequence of Lithospermum erythrorhizon: insights into the phylogenetic relationship among Boraginaceae species and the maternal lineages of purple gromwells.</title>
        <authorList>
            <person name="Okada T."/>
            <person name="Watanabe K."/>
        </authorList>
    </citation>
    <scope>NUCLEOTIDE SEQUENCE [LARGE SCALE GENOMIC DNA]</scope>
</reference>
<feature type="region of interest" description="Disordered" evidence="1">
    <location>
        <begin position="270"/>
        <end position="321"/>
    </location>
</feature>
<dbReference type="InterPro" id="IPR007321">
    <property type="entry name" value="Transposase_28"/>
</dbReference>
<dbReference type="AlphaFoldDB" id="A0AAV3QLJ5"/>
<dbReference type="Pfam" id="PF04195">
    <property type="entry name" value="Transposase_28"/>
    <property type="match status" value="1"/>
</dbReference>